<feature type="domain" description="Yeast cell wall synthesis Kre9/Knh1-like N-terminal" evidence="4">
    <location>
        <begin position="39"/>
        <end position="129"/>
    </location>
</feature>
<sequence length="290" mass="29786">MSDFSLFSLFTAGLACMIPLTAAYTKPVGDQPKGNPISQPGLNSVVPAGKPFTITWEPTTPGTVTLVLLKGPSENAVPQYPIVEKTENDGSYVWTPKDDLEPTANAQGYGIQLIDDATGQYQYTTQFGISNPDYKKPDASGSSSSSSSSSSESKTPTAPTSSSYISKAPYPTQVVTAYTTYCPEKTTLTWANQTWTTSGYATLPCPGGCTVTAPSSAPPQGTGVTSYHHNVTMVAPTGYVPSTLSTASATSPIASATYQGPPAASTGGASSLAMSFFGLVAAGGAAVLAI</sequence>
<feature type="chain" id="PRO_5007297067" description="Yeast cell wall synthesis Kre9/Knh1-like N-terminal domain-containing protein" evidence="3">
    <location>
        <begin position="24"/>
        <end position="290"/>
    </location>
</feature>
<dbReference type="PANTHER" id="PTHR40633:SF1">
    <property type="entry name" value="GPI ANCHORED SERINE-THREONINE RICH PROTEIN (AFU_ORTHOLOGUE AFUA_1G03630)"/>
    <property type="match status" value="1"/>
</dbReference>
<proteinExistence type="predicted"/>
<dbReference type="Proteomes" id="UP000073492">
    <property type="component" value="Unassembled WGS sequence"/>
</dbReference>
<name>A0A139I0K8_9PEZI</name>
<evidence type="ECO:0000256" key="2">
    <source>
        <dbReference type="SAM" id="MobiDB-lite"/>
    </source>
</evidence>
<evidence type="ECO:0000256" key="3">
    <source>
        <dbReference type="SAM" id="SignalP"/>
    </source>
</evidence>
<feature type="compositionally biased region" description="Low complexity" evidence="2">
    <location>
        <begin position="140"/>
        <end position="163"/>
    </location>
</feature>
<evidence type="ECO:0000259" key="4">
    <source>
        <dbReference type="Pfam" id="PF10342"/>
    </source>
</evidence>
<gene>
    <name evidence="5" type="ORF">AC579_21</name>
</gene>
<feature type="signal peptide" evidence="3">
    <location>
        <begin position="1"/>
        <end position="23"/>
    </location>
</feature>
<evidence type="ECO:0000256" key="1">
    <source>
        <dbReference type="ARBA" id="ARBA00022729"/>
    </source>
</evidence>
<accession>A0A139I0K8</accession>
<evidence type="ECO:0000313" key="5">
    <source>
        <dbReference type="EMBL" id="KXT08122.1"/>
    </source>
</evidence>
<dbReference type="InterPro" id="IPR052982">
    <property type="entry name" value="SRP1/TIP1-like"/>
</dbReference>
<feature type="region of interest" description="Disordered" evidence="2">
    <location>
        <begin position="128"/>
        <end position="166"/>
    </location>
</feature>
<dbReference type="Pfam" id="PF10342">
    <property type="entry name" value="Kre9_KNH"/>
    <property type="match status" value="1"/>
</dbReference>
<evidence type="ECO:0000313" key="6">
    <source>
        <dbReference type="Proteomes" id="UP000073492"/>
    </source>
</evidence>
<organism evidence="5 6">
    <name type="scientific">Pseudocercospora musae</name>
    <dbReference type="NCBI Taxonomy" id="113226"/>
    <lineage>
        <taxon>Eukaryota</taxon>
        <taxon>Fungi</taxon>
        <taxon>Dikarya</taxon>
        <taxon>Ascomycota</taxon>
        <taxon>Pezizomycotina</taxon>
        <taxon>Dothideomycetes</taxon>
        <taxon>Dothideomycetidae</taxon>
        <taxon>Mycosphaerellales</taxon>
        <taxon>Mycosphaerellaceae</taxon>
        <taxon>Pseudocercospora</taxon>
    </lineage>
</organism>
<keyword evidence="6" id="KW-1185">Reference proteome</keyword>
<comment type="caution">
    <text evidence="5">The sequence shown here is derived from an EMBL/GenBank/DDBJ whole genome shotgun (WGS) entry which is preliminary data.</text>
</comment>
<dbReference type="AlphaFoldDB" id="A0A139I0K8"/>
<reference evidence="5 6" key="1">
    <citation type="submission" date="2015-07" db="EMBL/GenBank/DDBJ databases">
        <title>Comparative genomics of the Sigatoka disease complex on banana suggests a link between parallel evolutionary changes in Pseudocercospora fijiensis and Pseudocercospora eumusae and increased virulence on the banana host.</title>
        <authorList>
            <person name="Chang T.-C."/>
            <person name="Salvucci A."/>
            <person name="Crous P.W."/>
            <person name="Stergiopoulos I."/>
        </authorList>
    </citation>
    <scope>NUCLEOTIDE SEQUENCE [LARGE SCALE GENOMIC DNA]</scope>
    <source>
        <strain evidence="5 6">CBS 116634</strain>
    </source>
</reference>
<dbReference type="EMBL" id="LFZO01000488">
    <property type="protein sequence ID" value="KXT08122.1"/>
    <property type="molecule type" value="Genomic_DNA"/>
</dbReference>
<protein>
    <recommendedName>
        <fullName evidence="4">Yeast cell wall synthesis Kre9/Knh1-like N-terminal domain-containing protein</fullName>
    </recommendedName>
</protein>
<dbReference type="PANTHER" id="PTHR40633">
    <property type="entry name" value="MATRIX PROTEIN, PUTATIVE (AFU_ORTHOLOGUE AFUA_8G05410)-RELATED"/>
    <property type="match status" value="1"/>
</dbReference>
<keyword evidence="1 3" id="KW-0732">Signal</keyword>
<dbReference type="OrthoDB" id="5421421at2759"/>
<dbReference type="InterPro" id="IPR018466">
    <property type="entry name" value="Kre9/Knh1-like_N"/>
</dbReference>